<dbReference type="PANTHER" id="PTHR43375:SF1">
    <property type="entry name" value="OROTIDINE 5'-PHOSPHATE DECARBOXYLASE"/>
    <property type="match status" value="1"/>
</dbReference>
<dbReference type="EC" id="4.1.1.23" evidence="3"/>
<gene>
    <name evidence="11" type="primary">pyrF_46</name>
    <name evidence="11" type="ORF">SDC9_178947</name>
</gene>
<comment type="pathway">
    <text evidence="1">Pyrimidine metabolism; UMP biosynthesis via de novo pathway; UMP from orotate: step 2/2.</text>
</comment>
<sequence length="99" mass="10956">MWQWLAKQVAQEWNQNQNCLLVVGATYPEELQQVRQIVAEMTLLVPGVGAQGADLEKTLQAGLNSQGLGLIINASRSIIFAAQPAKAAEKLRDQINHYR</sequence>
<organism evidence="11">
    <name type="scientific">bioreactor metagenome</name>
    <dbReference type="NCBI Taxonomy" id="1076179"/>
    <lineage>
        <taxon>unclassified sequences</taxon>
        <taxon>metagenomes</taxon>
        <taxon>ecological metagenomes</taxon>
    </lineage>
</organism>
<dbReference type="GO" id="GO:0044205">
    <property type="term" value="P:'de novo' UMP biosynthetic process"/>
    <property type="evidence" value="ECO:0007669"/>
    <property type="project" value="UniProtKB-UniPathway"/>
</dbReference>
<dbReference type="InterPro" id="IPR011995">
    <property type="entry name" value="OMPdecase_type-2"/>
</dbReference>
<evidence type="ECO:0000256" key="1">
    <source>
        <dbReference type="ARBA" id="ARBA00004861"/>
    </source>
</evidence>
<dbReference type="InterPro" id="IPR013785">
    <property type="entry name" value="Aldolase_TIM"/>
</dbReference>
<evidence type="ECO:0000259" key="10">
    <source>
        <dbReference type="Pfam" id="PF00215"/>
    </source>
</evidence>
<dbReference type="EMBL" id="VSSQ01083008">
    <property type="protein sequence ID" value="MPN31473.1"/>
    <property type="molecule type" value="Genomic_DNA"/>
</dbReference>
<evidence type="ECO:0000256" key="2">
    <source>
        <dbReference type="ARBA" id="ARBA00008847"/>
    </source>
</evidence>
<name>A0A645H6M0_9ZZZZ</name>
<dbReference type="SUPFAM" id="SSF51366">
    <property type="entry name" value="Ribulose-phoshate binding barrel"/>
    <property type="match status" value="1"/>
</dbReference>
<dbReference type="PANTHER" id="PTHR43375">
    <property type="entry name" value="OROTIDINE 5'-PHOSPHATE DECARBOXYLASE"/>
    <property type="match status" value="1"/>
</dbReference>
<evidence type="ECO:0000256" key="9">
    <source>
        <dbReference type="ARBA" id="ARBA00049157"/>
    </source>
</evidence>
<dbReference type="InterPro" id="IPR001754">
    <property type="entry name" value="OMPdeCOase_dom"/>
</dbReference>
<dbReference type="UniPathway" id="UPA00070">
    <property type="reaction ID" value="UER00120"/>
</dbReference>
<dbReference type="AlphaFoldDB" id="A0A645H6M0"/>
<keyword evidence="5" id="KW-0210">Decarboxylase</keyword>
<proteinExistence type="inferred from homology"/>
<reference evidence="11" key="1">
    <citation type="submission" date="2019-08" db="EMBL/GenBank/DDBJ databases">
        <authorList>
            <person name="Kucharzyk K."/>
            <person name="Murdoch R.W."/>
            <person name="Higgins S."/>
            <person name="Loffler F."/>
        </authorList>
    </citation>
    <scope>NUCLEOTIDE SEQUENCE</scope>
</reference>
<dbReference type="Gene3D" id="3.20.20.70">
    <property type="entry name" value="Aldolase class I"/>
    <property type="match status" value="1"/>
</dbReference>
<evidence type="ECO:0000256" key="8">
    <source>
        <dbReference type="ARBA" id="ARBA00033428"/>
    </source>
</evidence>
<evidence type="ECO:0000256" key="6">
    <source>
        <dbReference type="ARBA" id="ARBA00022975"/>
    </source>
</evidence>
<protein>
    <recommendedName>
        <fullName evidence="4">Orotidine 5'-phosphate decarboxylase</fullName>
        <ecNumber evidence="3">4.1.1.23</ecNumber>
    </recommendedName>
    <alternativeName>
        <fullName evidence="8">OMP decarboxylase</fullName>
    </alternativeName>
</protein>
<feature type="domain" description="Orotidine 5'-phosphate decarboxylase" evidence="10">
    <location>
        <begin position="18"/>
        <end position="90"/>
    </location>
</feature>
<comment type="caution">
    <text evidence="11">The sequence shown here is derived from an EMBL/GenBank/DDBJ whole genome shotgun (WGS) entry which is preliminary data.</text>
</comment>
<keyword evidence="7 11" id="KW-0456">Lyase</keyword>
<comment type="catalytic activity">
    <reaction evidence="9">
        <text>orotidine 5'-phosphate + H(+) = UMP + CO2</text>
        <dbReference type="Rhea" id="RHEA:11596"/>
        <dbReference type="ChEBI" id="CHEBI:15378"/>
        <dbReference type="ChEBI" id="CHEBI:16526"/>
        <dbReference type="ChEBI" id="CHEBI:57538"/>
        <dbReference type="ChEBI" id="CHEBI:57865"/>
        <dbReference type="EC" id="4.1.1.23"/>
    </reaction>
</comment>
<dbReference type="GO" id="GO:0004590">
    <property type="term" value="F:orotidine-5'-phosphate decarboxylase activity"/>
    <property type="evidence" value="ECO:0007669"/>
    <property type="project" value="UniProtKB-EC"/>
</dbReference>
<evidence type="ECO:0000313" key="11">
    <source>
        <dbReference type="EMBL" id="MPN31473.1"/>
    </source>
</evidence>
<accession>A0A645H6M0</accession>
<dbReference type="Pfam" id="PF00215">
    <property type="entry name" value="OMPdecase"/>
    <property type="match status" value="1"/>
</dbReference>
<evidence type="ECO:0000256" key="7">
    <source>
        <dbReference type="ARBA" id="ARBA00023239"/>
    </source>
</evidence>
<dbReference type="InterPro" id="IPR011060">
    <property type="entry name" value="RibuloseP-bd_barrel"/>
</dbReference>
<evidence type="ECO:0000256" key="4">
    <source>
        <dbReference type="ARBA" id="ARBA00021923"/>
    </source>
</evidence>
<evidence type="ECO:0000256" key="3">
    <source>
        <dbReference type="ARBA" id="ARBA00012321"/>
    </source>
</evidence>
<comment type="similarity">
    <text evidence="2">Belongs to the OMP decarboxylase family. Type 2 subfamily.</text>
</comment>
<evidence type="ECO:0000256" key="5">
    <source>
        <dbReference type="ARBA" id="ARBA00022793"/>
    </source>
</evidence>
<keyword evidence="6" id="KW-0665">Pyrimidine biosynthesis</keyword>
<dbReference type="GO" id="GO:0006207">
    <property type="term" value="P:'de novo' pyrimidine nucleobase biosynthetic process"/>
    <property type="evidence" value="ECO:0007669"/>
    <property type="project" value="InterPro"/>
</dbReference>